<dbReference type="InterPro" id="IPR002641">
    <property type="entry name" value="PNPLA_dom"/>
</dbReference>
<dbReference type="PANTHER" id="PTHR14226:SF10">
    <property type="entry name" value="TRIACYLGLYCEROL LIPASE 4-RELATED"/>
    <property type="match status" value="1"/>
</dbReference>
<dbReference type="OrthoDB" id="10049244at2759"/>
<evidence type="ECO:0000256" key="2">
    <source>
        <dbReference type="ARBA" id="ARBA00022801"/>
    </source>
</evidence>
<proteinExistence type="predicted"/>
<comment type="caution">
    <text evidence="8">The sequence shown here is derived from an EMBL/GenBank/DDBJ whole genome shotgun (WGS) entry which is preliminary data.</text>
</comment>
<feature type="compositionally biased region" description="Acidic residues" evidence="6">
    <location>
        <begin position="813"/>
        <end position="823"/>
    </location>
</feature>
<dbReference type="GO" id="GO:0004806">
    <property type="term" value="F:triacylglycerol lipase activity"/>
    <property type="evidence" value="ECO:0007669"/>
    <property type="project" value="InterPro"/>
</dbReference>
<dbReference type="InterPro" id="IPR016035">
    <property type="entry name" value="Acyl_Trfase/lysoPLipase"/>
</dbReference>
<dbReference type="Proteomes" id="UP000443090">
    <property type="component" value="Unassembled WGS sequence"/>
</dbReference>
<dbReference type="GO" id="GO:0016042">
    <property type="term" value="P:lipid catabolic process"/>
    <property type="evidence" value="ECO:0007669"/>
    <property type="project" value="UniProtKB-UniRule"/>
</dbReference>
<dbReference type="PANTHER" id="PTHR14226">
    <property type="entry name" value="NEUROPATHY TARGET ESTERASE/SWISS CHEESE D.MELANOGASTER"/>
    <property type="match status" value="1"/>
</dbReference>
<feature type="region of interest" description="Disordered" evidence="6">
    <location>
        <begin position="747"/>
        <end position="773"/>
    </location>
</feature>
<dbReference type="InterPro" id="IPR021771">
    <property type="entry name" value="Triacylglycerol_lipase_N"/>
</dbReference>
<dbReference type="GO" id="GO:0006641">
    <property type="term" value="P:triglyceride metabolic process"/>
    <property type="evidence" value="ECO:0007669"/>
    <property type="project" value="UniProtKB-ARBA"/>
</dbReference>
<evidence type="ECO:0000313" key="8">
    <source>
        <dbReference type="EMBL" id="TVY42468.1"/>
    </source>
</evidence>
<comment type="caution">
    <text evidence="5">Lacks conserved residue(s) required for the propagation of feature annotation.</text>
</comment>
<accession>A0A8H8UFR8</accession>
<feature type="domain" description="PNPLA" evidence="7">
    <location>
        <begin position="323"/>
        <end position="520"/>
    </location>
</feature>
<organism evidence="8 9">
    <name type="scientific">Lachnellula occidentalis</name>
    <dbReference type="NCBI Taxonomy" id="215460"/>
    <lineage>
        <taxon>Eukaryota</taxon>
        <taxon>Fungi</taxon>
        <taxon>Dikarya</taxon>
        <taxon>Ascomycota</taxon>
        <taxon>Pezizomycotina</taxon>
        <taxon>Leotiomycetes</taxon>
        <taxon>Helotiales</taxon>
        <taxon>Lachnaceae</taxon>
        <taxon>Lachnellula</taxon>
    </lineage>
</organism>
<evidence type="ECO:0000256" key="4">
    <source>
        <dbReference type="ARBA" id="ARBA00023098"/>
    </source>
</evidence>
<comment type="function">
    <text evidence="1">Probable lipid hydrolase.</text>
</comment>
<feature type="active site" description="Nucleophile" evidence="5">
    <location>
        <position position="356"/>
    </location>
</feature>
<dbReference type="AlphaFoldDB" id="A0A8H8UFR8"/>
<keyword evidence="4 5" id="KW-0443">Lipid metabolism</keyword>
<feature type="region of interest" description="Disordered" evidence="6">
    <location>
        <begin position="790"/>
        <end position="823"/>
    </location>
</feature>
<feature type="region of interest" description="Disordered" evidence="6">
    <location>
        <begin position="861"/>
        <end position="917"/>
    </location>
</feature>
<dbReference type="Pfam" id="PF11815">
    <property type="entry name" value="DUF3336"/>
    <property type="match status" value="1"/>
</dbReference>
<evidence type="ECO:0000313" key="9">
    <source>
        <dbReference type="Proteomes" id="UP000443090"/>
    </source>
</evidence>
<dbReference type="Pfam" id="PF01734">
    <property type="entry name" value="Patatin"/>
    <property type="match status" value="1"/>
</dbReference>
<feature type="compositionally biased region" description="Polar residues" evidence="6">
    <location>
        <begin position="864"/>
        <end position="880"/>
    </location>
</feature>
<gene>
    <name evidence="8" type="primary">TGL4</name>
    <name evidence="8" type="ORF">LOCC1_G005515</name>
</gene>
<keyword evidence="3 5" id="KW-0442">Lipid degradation</keyword>
<evidence type="ECO:0000256" key="5">
    <source>
        <dbReference type="PROSITE-ProRule" id="PRU01161"/>
    </source>
</evidence>
<evidence type="ECO:0000259" key="7">
    <source>
        <dbReference type="PROSITE" id="PS51635"/>
    </source>
</evidence>
<dbReference type="PROSITE" id="PS51635">
    <property type="entry name" value="PNPLA"/>
    <property type="match status" value="1"/>
</dbReference>
<sequence length="917" mass="102267">MPIWLVTPLHHHIYGGRSTRDVTPALTTGIVYTYTDLHLHSSSSILHRVGEDNNKYFEPLHAPKPPNDPPNVCPPHASWRATKRNMVQLEYLQRGALRCNDDDNELDAFAASTPGRGYLPFSTTSTRRTSLTRQTWGFLWPAASVLRGSMNVANNIVATVRDGLTEEQRRAQAKKEEMRQILSLRMKNADTLEQWQKAAKELDILEDNEDWKQEPTSSEFDAELIEARLKHLDHARTNCDVKLMLYLVRTALSRDLGGMGNIRLYKHSHIGTKDLIERYIDSTLDTVDALVETSKHTLPDGLETKDILEQVVYARQAFGRSALLLSGGATFGMNHVGVLKALYEAKLLPRIISGASAGSIVCAVLCTRTDEEIPGVLADFPYGDLAVFEEDGREDGMLERLQRLLTQGAWIDIKHLTRVMQEILGDMTFQDSYNRTRRILNICVSSASVYELPRLLNYVTSPNVMIWSAVAASCSVPLLFSAGQLLVKNPITGEHAPWNPSPQHWVDGSVDNDLPMTRLAEMFNVNHFIVSQVNPHVVPFLIKDDEAITKDANLDGDTGPGWVYTLTNLAKDEALHRMQVLAELGVFPNMVSKLRSVLSQKYSGDITILPEIDYKDFPLMLKNPSPSFILKACLCGERATWPRLSRIRNHCAVELELDAAVQKLRARVVFSPSQVDLRRMNTGSFQNPSKRFGRKRRDSGSAVQALETLPVAVDRPSSQKAPKILSRPLLKASHSHWSVSRRYIPPLVSAGPRSEHTSPFPSPRPEDIQPFKFPSTKRAPELHLAVPDLSSAGETSQSPFGSDADIDSHTDESSPETEASEETVEGLGFHYSTHIQRNSAPGVIDFFSSSQPVTARTDHVLATSPASPRSNNRLTLSPTAITPMERSKLGQSKTEPSSPEFLYRRMFRSQSQTKLAQ</sequence>
<evidence type="ECO:0000256" key="3">
    <source>
        <dbReference type="ARBA" id="ARBA00022963"/>
    </source>
</evidence>
<feature type="short sequence motif" description="GXSXG" evidence="5">
    <location>
        <begin position="354"/>
        <end position="358"/>
    </location>
</feature>
<feature type="region of interest" description="Disordered" evidence="6">
    <location>
        <begin position="680"/>
        <end position="701"/>
    </location>
</feature>
<dbReference type="CDD" id="cd07230">
    <property type="entry name" value="Pat_TGL4-5_like"/>
    <property type="match status" value="1"/>
</dbReference>
<feature type="active site" description="Proton acceptor" evidence="5">
    <location>
        <position position="507"/>
    </location>
</feature>
<keyword evidence="9" id="KW-1185">Reference proteome</keyword>
<evidence type="ECO:0000256" key="6">
    <source>
        <dbReference type="SAM" id="MobiDB-lite"/>
    </source>
</evidence>
<evidence type="ECO:0000256" key="1">
    <source>
        <dbReference type="ARBA" id="ARBA00002682"/>
    </source>
</evidence>
<dbReference type="Gene3D" id="3.40.1090.10">
    <property type="entry name" value="Cytosolic phospholipase A2 catalytic domain"/>
    <property type="match status" value="1"/>
</dbReference>
<dbReference type="InterPro" id="IPR050301">
    <property type="entry name" value="NTE"/>
</dbReference>
<keyword evidence="2 5" id="KW-0378">Hydrolase</keyword>
<protein>
    <submittedName>
        <fullName evidence="8">Lipase</fullName>
    </submittedName>
</protein>
<dbReference type="SUPFAM" id="SSF52151">
    <property type="entry name" value="FabD/lysophospholipase-like"/>
    <property type="match status" value="1"/>
</dbReference>
<reference evidence="8 9" key="1">
    <citation type="submission" date="2018-05" db="EMBL/GenBank/DDBJ databases">
        <title>Genome sequencing and assembly of the regulated plant pathogen Lachnellula willkommii and related sister species for the development of diagnostic species identification markers.</title>
        <authorList>
            <person name="Giroux E."/>
            <person name="Bilodeau G."/>
        </authorList>
    </citation>
    <scope>NUCLEOTIDE SEQUENCE [LARGE SCALE GENOMIC DNA]</scope>
    <source>
        <strain evidence="8 9">CBS 160.35</strain>
    </source>
</reference>
<feature type="compositionally biased region" description="Polar residues" evidence="6">
    <location>
        <begin position="908"/>
        <end position="917"/>
    </location>
</feature>
<dbReference type="EMBL" id="QGMI01000328">
    <property type="protein sequence ID" value="TVY42468.1"/>
    <property type="molecule type" value="Genomic_DNA"/>
</dbReference>
<name>A0A8H8UFR8_9HELO</name>